<dbReference type="PRINTS" id="PR00625">
    <property type="entry name" value="JDOMAIN"/>
</dbReference>
<evidence type="ECO:0000256" key="6">
    <source>
        <dbReference type="PROSITE-ProRule" id="PRU00546"/>
    </source>
</evidence>
<keyword evidence="4 6" id="KW-0862">Zinc</keyword>
<dbReference type="HAMAP" id="MF_01152">
    <property type="entry name" value="DnaJ"/>
    <property type="match status" value="1"/>
</dbReference>
<dbReference type="InterPro" id="IPR036410">
    <property type="entry name" value="HSP_DnaJ_Cys-rich_dom_sf"/>
</dbReference>
<keyword evidence="5" id="KW-0143">Chaperone</keyword>
<feature type="domain" description="J" evidence="7">
    <location>
        <begin position="86"/>
        <end position="150"/>
    </location>
</feature>
<reference evidence="9 10" key="1">
    <citation type="submission" date="2024-08" db="EMBL/GenBank/DDBJ databases">
        <authorList>
            <person name="Cucini C."/>
            <person name="Frati F."/>
        </authorList>
    </citation>
    <scope>NUCLEOTIDE SEQUENCE [LARGE SCALE GENOMIC DNA]</scope>
</reference>
<dbReference type="Pfam" id="PF01556">
    <property type="entry name" value="DnaJ_C"/>
    <property type="match status" value="1"/>
</dbReference>
<name>A0ABP1RIZ3_9HEXA</name>
<evidence type="ECO:0000313" key="10">
    <source>
        <dbReference type="Proteomes" id="UP001642540"/>
    </source>
</evidence>
<dbReference type="InterPro" id="IPR002939">
    <property type="entry name" value="DnaJ_C"/>
</dbReference>
<dbReference type="InterPro" id="IPR036869">
    <property type="entry name" value="J_dom_sf"/>
</dbReference>
<accession>A0ABP1RIZ3</accession>
<dbReference type="Gene3D" id="2.60.260.20">
    <property type="entry name" value="Urease metallochaperone UreE, N-terminal domain"/>
    <property type="match status" value="2"/>
</dbReference>
<dbReference type="EMBL" id="CAXLJM020000075">
    <property type="protein sequence ID" value="CAL8128985.1"/>
    <property type="molecule type" value="Genomic_DNA"/>
</dbReference>
<dbReference type="SUPFAM" id="SSF57938">
    <property type="entry name" value="DnaJ/Hsp40 cysteine-rich domain"/>
    <property type="match status" value="1"/>
</dbReference>
<evidence type="ECO:0000256" key="2">
    <source>
        <dbReference type="ARBA" id="ARBA00022737"/>
    </source>
</evidence>
<dbReference type="InterPro" id="IPR018253">
    <property type="entry name" value="DnaJ_domain_CS"/>
</dbReference>
<comment type="caution">
    <text evidence="9">The sequence shown here is derived from an EMBL/GenBank/DDBJ whole genome shotgun (WGS) entry which is preliminary data.</text>
</comment>
<evidence type="ECO:0008006" key="11">
    <source>
        <dbReference type="Google" id="ProtNLM"/>
    </source>
</evidence>
<dbReference type="Gene3D" id="1.10.287.110">
    <property type="entry name" value="DnaJ domain"/>
    <property type="match status" value="1"/>
</dbReference>
<feature type="domain" description="CR-type" evidence="8">
    <location>
        <begin position="234"/>
        <end position="312"/>
    </location>
</feature>
<keyword evidence="2" id="KW-0677">Repeat</keyword>
<gene>
    <name evidence="9" type="ORF">ODALV1_LOCUS22744</name>
</gene>
<sequence length="497" mass="55070">MMAICKHFYKTILKSAVGSAYRNVGVRSFHQYRHPLAVCISFVQVQFSNQNQRDKWGFGRPALKPAYYFGATREFHVTSGHHQRKDYYAILGVPKNASLKDVKKAYYELAKKYHPDTNKAPDAQKKFQDVSEAYEVLSDNGKRKEYDMWGQTSEQMGRSGGGGGGGFGQQQSWNFHSSIDPEELFRKIFGSSKFSGFQGGNPFENQEDFAESSFGYGAAQEIVMDLTFQEAARGVHKDVVLNVTDACPKCNGTKCELGSKPAKCLQCNGTGMETLTTGPFIMKSTCRQCKGTRVVIQHPCQECHGKGTTVQRKKVTVPVPAGVEDSQTVRMPVGKREVFITFRVQKSNYFRRDGADVHTETLISISQAVLGGSTGVQGIYENLTVEIPRGTSSHTRIRIRGRGIRKVNGIGVGDHYVHLKVKVPNVLSVKQEALIKAYAELETDTPGTVKGVIKTAGGTNRATEDTDLLRCIRGALEDVEIDPELEQDAKRNQSESR</sequence>
<keyword evidence="10" id="KW-1185">Reference proteome</keyword>
<dbReference type="CDD" id="cd06257">
    <property type="entry name" value="DnaJ"/>
    <property type="match status" value="1"/>
</dbReference>
<dbReference type="PANTHER" id="PTHR44145">
    <property type="entry name" value="DNAJ HOMOLOG SUBFAMILY A MEMBER 3, MITOCHONDRIAL"/>
    <property type="match status" value="1"/>
</dbReference>
<dbReference type="CDD" id="cd10719">
    <property type="entry name" value="DnaJ_zf"/>
    <property type="match status" value="1"/>
</dbReference>
<dbReference type="InterPro" id="IPR001623">
    <property type="entry name" value="DnaJ_domain"/>
</dbReference>
<dbReference type="Pfam" id="PF00226">
    <property type="entry name" value="DnaJ"/>
    <property type="match status" value="1"/>
</dbReference>
<dbReference type="InterPro" id="IPR012724">
    <property type="entry name" value="DnaJ"/>
</dbReference>
<dbReference type="Proteomes" id="UP001642540">
    <property type="component" value="Unassembled WGS sequence"/>
</dbReference>
<evidence type="ECO:0000256" key="5">
    <source>
        <dbReference type="ARBA" id="ARBA00023186"/>
    </source>
</evidence>
<dbReference type="InterPro" id="IPR001305">
    <property type="entry name" value="HSP_DnaJ_Cys-rich_dom"/>
</dbReference>
<dbReference type="PANTHER" id="PTHR44145:SF3">
    <property type="entry name" value="DNAJ HOMOLOG SUBFAMILY A MEMBER 3, MITOCHONDRIAL"/>
    <property type="match status" value="1"/>
</dbReference>
<evidence type="ECO:0000259" key="7">
    <source>
        <dbReference type="PROSITE" id="PS50076"/>
    </source>
</evidence>
<evidence type="ECO:0000256" key="1">
    <source>
        <dbReference type="ARBA" id="ARBA00022723"/>
    </source>
</evidence>
<dbReference type="InterPro" id="IPR051938">
    <property type="entry name" value="Apopto_cytoskel_mod"/>
</dbReference>
<dbReference type="SMART" id="SM00271">
    <property type="entry name" value="DnaJ"/>
    <property type="match status" value="1"/>
</dbReference>
<dbReference type="SUPFAM" id="SSF46565">
    <property type="entry name" value="Chaperone J-domain"/>
    <property type="match status" value="1"/>
</dbReference>
<feature type="zinc finger region" description="CR-type" evidence="6">
    <location>
        <begin position="234"/>
        <end position="312"/>
    </location>
</feature>
<dbReference type="CDD" id="cd10747">
    <property type="entry name" value="DnaJ_C"/>
    <property type="match status" value="1"/>
</dbReference>
<protein>
    <recommendedName>
        <fullName evidence="11">Protein tumorous imaginal discs, mitochondrial</fullName>
    </recommendedName>
</protein>
<dbReference type="PROSITE" id="PS00636">
    <property type="entry name" value="DNAJ_1"/>
    <property type="match status" value="1"/>
</dbReference>
<dbReference type="SUPFAM" id="SSF49493">
    <property type="entry name" value="HSP40/DnaJ peptide-binding domain"/>
    <property type="match status" value="1"/>
</dbReference>
<dbReference type="Gene3D" id="2.10.230.10">
    <property type="entry name" value="Heat shock protein DnaJ, cysteine-rich domain"/>
    <property type="match status" value="1"/>
</dbReference>
<dbReference type="PROSITE" id="PS51188">
    <property type="entry name" value="ZF_CR"/>
    <property type="match status" value="1"/>
</dbReference>
<organism evidence="9 10">
    <name type="scientific">Orchesella dallaii</name>
    <dbReference type="NCBI Taxonomy" id="48710"/>
    <lineage>
        <taxon>Eukaryota</taxon>
        <taxon>Metazoa</taxon>
        <taxon>Ecdysozoa</taxon>
        <taxon>Arthropoda</taxon>
        <taxon>Hexapoda</taxon>
        <taxon>Collembola</taxon>
        <taxon>Entomobryomorpha</taxon>
        <taxon>Entomobryoidea</taxon>
        <taxon>Orchesellidae</taxon>
        <taxon>Orchesellinae</taxon>
        <taxon>Orchesella</taxon>
    </lineage>
</organism>
<dbReference type="Pfam" id="PF00684">
    <property type="entry name" value="DnaJ_CXXCXGXG"/>
    <property type="match status" value="1"/>
</dbReference>
<keyword evidence="3 6" id="KW-0863">Zinc-finger</keyword>
<evidence type="ECO:0000256" key="3">
    <source>
        <dbReference type="ARBA" id="ARBA00022771"/>
    </source>
</evidence>
<keyword evidence="1 6" id="KW-0479">Metal-binding</keyword>
<proteinExistence type="inferred from homology"/>
<evidence type="ECO:0000313" key="9">
    <source>
        <dbReference type="EMBL" id="CAL8128985.1"/>
    </source>
</evidence>
<evidence type="ECO:0000259" key="8">
    <source>
        <dbReference type="PROSITE" id="PS51188"/>
    </source>
</evidence>
<evidence type="ECO:0000256" key="4">
    <source>
        <dbReference type="ARBA" id="ARBA00022833"/>
    </source>
</evidence>
<dbReference type="PROSITE" id="PS50076">
    <property type="entry name" value="DNAJ_2"/>
    <property type="match status" value="1"/>
</dbReference>
<dbReference type="InterPro" id="IPR008971">
    <property type="entry name" value="HSP40/DnaJ_pept-bd"/>
</dbReference>